<evidence type="ECO:0000313" key="3">
    <source>
        <dbReference type="Proteomes" id="UP000345637"/>
    </source>
</evidence>
<dbReference type="InterPro" id="IPR013783">
    <property type="entry name" value="Ig-like_fold"/>
</dbReference>
<gene>
    <name evidence="2" type="primary">fimC_3</name>
    <name evidence="2" type="ORF">NCTC12998_06484</name>
</gene>
<reference evidence="2 3" key="1">
    <citation type="submission" date="2019-03" db="EMBL/GenBank/DDBJ databases">
        <authorList>
            <consortium name="Pathogen Informatics"/>
        </authorList>
    </citation>
    <scope>NUCLEOTIDE SEQUENCE [LARGE SCALE GENOMIC DNA]</scope>
    <source>
        <strain evidence="2 3">NCTC12998</strain>
    </source>
</reference>
<dbReference type="PANTHER" id="PTHR30251:SF2">
    <property type="entry name" value="FIMBRIAL CHAPERONE YADV-RELATED"/>
    <property type="match status" value="1"/>
</dbReference>
<evidence type="ECO:0000313" key="2">
    <source>
        <dbReference type="EMBL" id="VFS88255.1"/>
    </source>
</evidence>
<dbReference type="Gene3D" id="2.60.40.10">
    <property type="entry name" value="Immunoglobulins"/>
    <property type="match status" value="1"/>
</dbReference>
<dbReference type="InterPro" id="IPR008962">
    <property type="entry name" value="PapD-like_sf"/>
</dbReference>
<dbReference type="SUPFAM" id="SSF49354">
    <property type="entry name" value="PapD-like"/>
    <property type="match status" value="1"/>
</dbReference>
<dbReference type="AlphaFoldDB" id="A0A485CV98"/>
<dbReference type="PANTHER" id="PTHR30251">
    <property type="entry name" value="PILUS ASSEMBLY CHAPERONE"/>
    <property type="match status" value="1"/>
</dbReference>
<dbReference type="GO" id="GO:0030288">
    <property type="term" value="C:outer membrane-bounded periplasmic space"/>
    <property type="evidence" value="ECO:0007669"/>
    <property type="project" value="InterPro"/>
</dbReference>
<protein>
    <submittedName>
        <fullName evidence="2">Chaperone protein fimC</fullName>
    </submittedName>
</protein>
<accession>A0A485CV98</accession>
<feature type="domain" description="Pili assembly chaperone N-terminal" evidence="1">
    <location>
        <begin position="33"/>
        <end position="97"/>
    </location>
</feature>
<dbReference type="InterPro" id="IPR016147">
    <property type="entry name" value="Pili_assmbl_chaperone_N"/>
</dbReference>
<dbReference type="Proteomes" id="UP000345637">
    <property type="component" value="Unassembled WGS sequence"/>
</dbReference>
<dbReference type="Pfam" id="PF00345">
    <property type="entry name" value="PapD_N"/>
    <property type="match status" value="1"/>
</dbReference>
<organism evidence="2 3">
    <name type="scientific">Raoultella planticola</name>
    <name type="common">Klebsiella planticola</name>
    <dbReference type="NCBI Taxonomy" id="575"/>
    <lineage>
        <taxon>Bacteria</taxon>
        <taxon>Pseudomonadati</taxon>
        <taxon>Pseudomonadota</taxon>
        <taxon>Gammaproteobacteria</taxon>
        <taxon>Enterobacterales</taxon>
        <taxon>Enterobacteriaceae</taxon>
        <taxon>Klebsiella/Raoultella group</taxon>
        <taxon>Raoultella</taxon>
    </lineage>
</organism>
<dbReference type="InterPro" id="IPR050643">
    <property type="entry name" value="Periplasmic_pilus_chap"/>
</dbReference>
<evidence type="ECO:0000259" key="1">
    <source>
        <dbReference type="Pfam" id="PF00345"/>
    </source>
</evidence>
<dbReference type="GO" id="GO:0071555">
    <property type="term" value="P:cell wall organization"/>
    <property type="evidence" value="ECO:0007669"/>
    <property type="project" value="InterPro"/>
</dbReference>
<name>A0A485CV98_RAOPL</name>
<sequence length="129" mass="14291">MKLHKKSNVMKLLKLYITGLLTVIFLAGTATAGVRPQLTRIVAYAQDRETPVDVINDSQETYMVQAWLEDLRGNDNDLPLVLTPPVMKLEAKKQGKIPTRGSEGRDCEGQRVRILAIAAGNTAKSRQCK</sequence>
<proteinExistence type="predicted"/>
<dbReference type="EMBL" id="CAADJE010000035">
    <property type="protein sequence ID" value="VFS88255.1"/>
    <property type="molecule type" value="Genomic_DNA"/>
</dbReference>